<evidence type="ECO:0000256" key="1">
    <source>
        <dbReference type="ARBA" id="ARBA00008941"/>
    </source>
</evidence>
<evidence type="ECO:0000256" key="2">
    <source>
        <dbReference type="ARBA" id="ARBA00012169"/>
    </source>
</evidence>
<feature type="domain" description="PI3K/PI4K catalytic" evidence="7">
    <location>
        <begin position="108"/>
        <end position="413"/>
    </location>
</feature>
<dbReference type="EC" id="2.7.1.67" evidence="2"/>
<sequence>MAITIEHPHGGLKPLARTRTCKLRSFSHFPDPAYFELDVANLARSVKTAAISAASIKRSISTPCLNTAGRVEEREESSSHAHIEVLAGRGSHGIPALILEATLAIESGGDLFPTPGGLGGAYYLRSDNGTKISVVKPIDDEAGLSKGFVGLILGPQGLARPSLDGETAVREVAAYLLDHGGFAGVPPTALVSISEAAFRSNRSKTMAAVAPAPAPSRMASIQRFVPHDYDAGDLGFSSFSVASVHRIGILDIRILNIDRHTGNILVTKQSTTAGFGSHLNDGCAVDGPTELVPIDHGLCLPEAIEDPYFEWLHWPQASVPFSEAEFDYINGLDPTRDAELLRSELPLLKESSIRVLLLCTIFLQRAAAASLCLADIGDMMTREFGGIREEPSVLDTLCAEAKATMRRVFEGGDDTGGEEGNLDECQFEIDDSEDSTDFPSNPAPQLPSLLQIRRSKPPIMPPKRGPLRSMSEYFREGVLSPLHEEDYWISFKDMNEEEWDSFLERFEELLPEVFESRKNMELNPRLGSSCKF</sequence>
<comment type="similarity">
    <text evidence="1">Belongs to the PI3/PI4-kinase family. Type II PI4K subfamily.</text>
</comment>
<dbReference type="Pfam" id="PF00454">
    <property type="entry name" value="PI3_PI4_kinase"/>
    <property type="match status" value="1"/>
</dbReference>
<evidence type="ECO:0000259" key="7">
    <source>
        <dbReference type="PROSITE" id="PS50290"/>
    </source>
</evidence>
<comment type="caution">
    <text evidence="8">The sequence shown here is derived from an EMBL/GenBank/DDBJ whole genome shotgun (WGS) entry which is preliminary data.</text>
</comment>
<proteinExistence type="inferred from homology"/>
<evidence type="ECO:0000313" key="8">
    <source>
        <dbReference type="EMBL" id="KAG9450014.1"/>
    </source>
</evidence>
<gene>
    <name evidence="8" type="ORF">H6P81_009979</name>
</gene>
<dbReference type="AlphaFoldDB" id="A0AAV7ENB7"/>
<protein>
    <recommendedName>
        <fullName evidence="2">1-phosphatidylinositol 4-kinase</fullName>
        <ecNumber evidence="2">2.7.1.67</ecNumber>
    </recommendedName>
</protein>
<evidence type="ECO:0000256" key="5">
    <source>
        <dbReference type="ARBA" id="ARBA00022777"/>
    </source>
</evidence>
<keyword evidence="9" id="KW-1185">Reference proteome</keyword>
<dbReference type="GO" id="GO:0005524">
    <property type="term" value="F:ATP binding"/>
    <property type="evidence" value="ECO:0007669"/>
    <property type="project" value="UniProtKB-KW"/>
</dbReference>
<dbReference type="InterPro" id="IPR044571">
    <property type="entry name" value="P4KG1-8"/>
</dbReference>
<dbReference type="PANTHER" id="PTHR45800:SF21">
    <property type="entry name" value="PHOSPHATIDYLINOSITOL 4-KINASE GAMMA 8"/>
    <property type="match status" value="1"/>
</dbReference>
<keyword evidence="3" id="KW-0808">Transferase</keyword>
<dbReference type="EMBL" id="JAINDJ010000004">
    <property type="protein sequence ID" value="KAG9450014.1"/>
    <property type="molecule type" value="Genomic_DNA"/>
</dbReference>
<dbReference type="PROSITE" id="PS50290">
    <property type="entry name" value="PI3_4_KINASE_3"/>
    <property type="match status" value="1"/>
</dbReference>
<dbReference type="PANTHER" id="PTHR45800">
    <property type="entry name" value="PHOSPHATIDYLINOSITOL 4-KINASE GAMMA"/>
    <property type="match status" value="1"/>
</dbReference>
<evidence type="ECO:0000256" key="6">
    <source>
        <dbReference type="ARBA" id="ARBA00022840"/>
    </source>
</evidence>
<reference evidence="8 9" key="1">
    <citation type="submission" date="2021-07" db="EMBL/GenBank/DDBJ databases">
        <title>The Aristolochia fimbriata genome: insights into angiosperm evolution, floral development and chemical biosynthesis.</title>
        <authorList>
            <person name="Jiao Y."/>
        </authorList>
    </citation>
    <scope>NUCLEOTIDE SEQUENCE [LARGE SCALE GENOMIC DNA]</scope>
    <source>
        <strain evidence="8">IBCAS-2021</strain>
        <tissue evidence="8">Leaf</tissue>
    </source>
</reference>
<dbReference type="InterPro" id="IPR000403">
    <property type="entry name" value="PI3/4_kinase_cat_dom"/>
</dbReference>
<accession>A0AAV7ENB7</accession>
<keyword evidence="4" id="KW-0547">Nucleotide-binding</keyword>
<dbReference type="Proteomes" id="UP000825729">
    <property type="component" value="Unassembled WGS sequence"/>
</dbReference>
<evidence type="ECO:0000256" key="4">
    <source>
        <dbReference type="ARBA" id="ARBA00022741"/>
    </source>
</evidence>
<evidence type="ECO:0000313" key="9">
    <source>
        <dbReference type="Proteomes" id="UP000825729"/>
    </source>
</evidence>
<organism evidence="8 9">
    <name type="scientific">Aristolochia fimbriata</name>
    <name type="common">White veined hardy Dutchman's pipe vine</name>
    <dbReference type="NCBI Taxonomy" id="158543"/>
    <lineage>
        <taxon>Eukaryota</taxon>
        <taxon>Viridiplantae</taxon>
        <taxon>Streptophyta</taxon>
        <taxon>Embryophyta</taxon>
        <taxon>Tracheophyta</taxon>
        <taxon>Spermatophyta</taxon>
        <taxon>Magnoliopsida</taxon>
        <taxon>Magnoliidae</taxon>
        <taxon>Piperales</taxon>
        <taxon>Aristolochiaceae</taxon>
        <taxon>Aristolochia</taxon>
    </lineage>
</organism>
<evidence type="ECO:0000256" key="3">
    <source>
        <dbReference type="ARBA" id="ARBA00022679"/>
    </source>
</evidence>
<dbReference type="GO" id="GO:0004430">
    <property type="term" value="F:1-phosphatidylinositol 4-kinase activity"/>
    <property type="evidence" value="ECO:0007669"/>
    <property type="project" value="UniProtKB-EC"/>
</dbReference>
<keyword evidence="6" id="KW-0067">ATP-binding</keyword>
<keyword evidence="5" id="KW-0418">Kinase</keyword>
<name>A0AAV7ENB7_ARIFI</name>